<comment type="similarity">
    <text evidence="2">Belongs to the CpsD/CapB family.</text>
</comment>
<proteinExistence type="inferred from homology"/>
<keyword evidence="21" id="KW-1185">Reference proteome</keyword>
<evidence type="ECO:0000256" key="5">
    <source>
        <dbReference type="ARBA" id="ARBA00022475"/>
    </source>
</evidence>
<evidence type="ECO:0000256" key="1">
    <source>
        <dbReference type="ARBA" id="ARBA00004429"/>
    </source>
</evidence>
<evidence type="ECO:0000259" key="17">
    <source>
        <dbReference type="Pfam" id="PF02706"/>
    </source>
</evidence>
<evidence type="ECO:0000256" key="16">
    <source>
        <dbReference type="SAM" id="Phobius"/>
    </source>
</evidence>
<dbReference type="GO" id="GO:0004715">
    <property type="term" value="F:non-membrane spanning protein tyrosine kinase activity"/>
    <property type="evidence" value="ECO:0007669"/>
    <property type="project" value="UniProtKB-EC"/>
</dbReference>
<dbReference type="SUPFAM" id="SSF52540">
    <property type="entry name" value="P-loop containing nucleoside triphosphate hydrolases"/>
    <property type="match status" value="1"/>
</dbReference>
<reference evidence="19 21" key="1">
    <citation type="submission" date="2019-11" db="EMBL/GenBank/DDBJ databases">
        <title>The genome sequence of Methylocystis heyeri.</title>
        <authorList>
            <person name="Oshkin I.Y."/>
            <person name="Miroshnikov K."/>
            <person name="Dedysh S.N."/>
        </authorList>
    </citation>
    <scope>NUCLEOTIDE SEQUENCE [LARGE SCALE GENOMIC DNA]</scope>
    <source>
        <strain evidence="19 21">H2</strain>
    </source>
</reference>
<dbReference type="InterPro" id="IPR050445">
    <property type="entry name" value="Bact_polysacc_biosynth/exp"/>
</dbReference>
<dbReference type="InterPro" id="IPR005702">
    <property type="entry name" value="Wzc-like_C"/>
</dbReference>
<feature type="domain" description="AAA" evidence="18">
    <location>
        <begin position="558"/>
        <end position="684"/>
    </location>
</feature>
<evidence type="ECO:0000313" key="21">
    <source>
        <dbReference type="Proteomes" id="UP000309061"/>
    </source>
</evidence>
<evidence type="ECO:0000256" key="13">
    <source>
        <dbReference type="ARBA" id="ARBA00023136"/>
    </source>
</evidence>
<dbReference type="GO" id="GO:0005524">
    <property type="term" value="F:ATP binding"/>
    <property type="evidence" value="ECO:0007669"/>
    <property type="project" value="UniProtKB-KW"/>
</dbReference>
<keyword evidence="9" id="KW-0547">Nucleotide-binding</keyword>
<comment type="similarity">
    <text evidence="3">Belongs to the etk/wzc family.</text>
</comment>
<dbReference type="PANTHER" id="PTHR32309">
    <property type="entry name" value="TYROSINE-PROTEIN KINASE"/>
    <property type="match status" value="1"/>
</dbReference>
<dbReference type="InterPro" id="IPR025669">
    <property type="entry name" value="AAA_dom"/>
</dbReference>
<keyword evidence="5" id="KW-1003">Cell membrane</keyword>
<dbReference type="InterPro" id="IPR003856">
    <property type="entry name" value="LPS_length_determ_N"/>
</dbReference>
<dbReference type="EMBL" id="CP046052">
    <property type="protein sequence ID" value="QGM47323.1"/>
    <property type="molecule type" value="Genomic_DNA"/>
</dbReference>
<accession>A0A6B8KB74</accession>
<keyword evidence="8 16" id="KW-0812">Transmembrane</keyword>
<dbReference type="CDD" id="cd05387">
    <property type="entry name" value="BY-kinase"/>
    <property type="match status" value="1"/>
</dbReference>
<evidence type="ECO:0000256" key="8">
    <source>
        <dbReference type="ARBA" id="ARBA00022692"/>
    </source>
</evidence>
<feature type="transmembrane region" description="Helical" evidence="16">
    <location>
        <begin position="37"/>
        <end position="57"/>
    </location>
</feature>
<gene>
    <name evidence="19" type="ORF">H2LOC_000145</name>
    <name evidence="20" type="ORF">H2LOC_017410</name>
</gene>
<name>A0A6B8KB74_9HYPH</name>
<evidence type="ECO:0000256" key="3">
    <source>
        <dbReference type="ARBA" id="ARBA00008883"/>
    </source>
</evidence>
<evidence type="ECO:0000313" key="20">
    <source>
        <dbReference type="EMBL" id="QGM47323.1"/>
    </source>
</evidence>
<dbReference type="Pfam" id="PF13614">
    <property type="entry name" value="AAA_31"/>
    <property type="match status" value="1"/>
</dbReference>
<evidence type="ECO:0000256" key="14">
    <source>
        <dbReference type="ARBA" id="ARBA00023137"/>
    </source>
</evidence>
<evidence type="ECO:0000256" key="6">
    <source>
        <dbReference type="ARBA" id="ARBA00022519"/>
    </source>
</evidence>
<evidence type="ECO:0000256" key="11">
    <source>
        <dbReference type="ARBA" id="ARBA00022840"/>
    </source>
</evidence>
<comment type="catalytic activity">
    <reaction evidence="15">
        <text>L-tyrosyl-[protein] + ATP = O-phospho-L-tyrosyl-[protein] + ADP + H(+)</text>
        <dbReference type="Rhea" id="RHEA:10596"/>
        <dbReference type="Rhea" id="RHEA-COMP:10136"/>
        <dbReference type="Rhea" id="RHEA-COMP:20101"/>
        <dbReference type="ChEBI" id="CHEBI:15378"/>
        <dbReference type="ChEBI" id="CHEBI:30616"/>
        <dbReference type="ChEBI" id="CHEBI:46858"/>
        <dbReference type="ChEBI" id="CHEBI:61978"/>
        <dbReference type="ChEBI" id="CHEBI:456216"/>
        <dbReference type="EC" id="2.7.10.2"/>
    </reaction>
</comment>
<keyword evidence="13 16" id="KW-0472">Membrane</keyword>
<comment type="subcellular location">
    <subcellularLocation>
        <location evidence="1">Cell inner membrane</location>
        <topology evidence="1">Multi-pass membrane protein</topology>
    </subcellularLocation>
</comment>
<keyword evidence="14" id="KW-0829">Tyrosine-protein kinase</keyword>
<keyword evidence="7 19" id="KW-0808">Transferase</keyword>
<dbReference type="EC" id="2.7.10.2" evidence="4"/>
<organism evidence="19 21">
    <name type="scientific">Methylocystis heyeri</name>
    <dbReference type="NCBI Taxonomy" id="391905"/>
    <lineage>
        <taxon>Bacteria</taxon>
        <taxon>Pseudomonadati</taxon>
        <taxon>Pseudomonadota</taxon>
        <taxon>Alphaproteobacteria</taxon>
        <taxon>Hyphomicrobiales</taxon>
        <taxon>Methylocystaceae</taxon>
        <taxon>Methylocystis</taxon>
    </lineage>
</organism>
<dbReference type="Pfam" id="PF02706">
    <property type="entry name" value="Wzz"/>
    <property type="match status" value="1"/>
</dbReference>
<keyword evidence="11" id="KW-0067">ATP-binding</keyword>
<evidence type="ECO:0000256" key="12">
    <source>
        <dbReference type="ARBA" id="ARBA00022989"/>
    </source>
</evidence>
<evidence type="ECO:0000313" key="19">
    <source>
        <dbReference type="EMBL" id="QGM44241.1"/>
    </source>
</evidence>
<dbReference type="Gene3D" id="3.40.50.300">
    <property type="entry name" value="P-loop containing nucleotide triphosphate hydrolases"/>
    <property type="match status" value="1"/>
</dbReference>
<evidence type="ECO:0000256" key="2">
    <source>
        <dbReference type="ARBA" id="ARBA00007316"/>
    </source>
</evidence>
<dbReference type="OrthoDB" id="230260at2"/>
<keyword evidence="6" id="KW-0997">Cell inner membrane</keyword>
<dbReference type="NCBIfam" id="TIGR01007">
    <property type="entry name" value="eps_fam"/>
    <property type="match status" value="1"/>
</dbReference>
<dbReference type="RefSeq" id="WP_136494550.1">
    <property type="nucleotide sequence ID" value="NZ_CP046052.1"/>
</dbReference>
<evidence type="ECO:0000256" key="7">
    <source>
        <dbReference type="ARBA" id="ARBA00022679"/>
    </source>
</evidence>
<keyword evidence="10 19" id="KW-0418">Kinase</keyword>
<dbReference type="GO" id="GO:0005886">
    <property type="term" value="C:plasma membrane"/>
    <property type="evidence" value="ECO:0007669"/>
    <property type="project" value="UniProtKB-SubCell"/>
</dbReference>
<evidence type="ECO:0000256" key="15">
    <source>
        <dbReference type="ARBA" id="ARBA00051245"/>
    </source>
</evidence>
<dbReference type="AlphaFoldDB" id="A0A6B8KB74"/>
<evidence type="ECO:0000256" key="9">
    <source>
        <dbReference type="ARBA" id="ARBA00022741"/>
    </source>
</evidence>
<evidence type="ECO:0000256" key="10">
    <source>
        <dbReference type="ARBA" id="ARBA00022777"/>
    </source>
</evidence>
<dbReference type="InterPro" id="IPR027417">
    <property type="entry name" value="P-loop_NTPase"/>
</dbReference>
<dbReference type="KEGG" id="mhey:H2LOC_000145"/>
<evidence type="ECO:0000256" key="4">
    <source>
        <dbReference type="ARBA" id="ARBA00011903"/>
    </source>
</evidence>
<dbReference type="KEGG" id="mhey:H2LOC_017410"/>
<dbReference type="EMBL" id="CP046052">
    <property type="protein sequence ID" value="QGM44241.1"/>
    <property type="molecule type" value="Genomic_DNA"/>
</dbReference>
<dbReference type="PANTHER" id="PTHR32309:SF13">
    <property type="entry name" value="FERRIC ENTEROBACTIN TRANSPORT PROTEIN FEPE"/>
    <property type="match status" value="1"/>
</dbReference>
<evidence type="ECO:0000259" key="18">
    <source>
        <dbReference type="Pfam" id="PF13614"/>
    </source>
</evidence>
<protein>
    <recommendedName>
        <fullName evidence="4">non-specific protein-tyrosine kinase</fullName>
        <ecNumber evidence="4">2.7.10.2</ecNumber>
    </recommendedName>
</protein>
<keyword evidence="12 16" id="KW-1133">Transmembrane helix</keyword>
<dbReference type="Proteomes" id="UP000309061">
    <property type="component" value="Chromosome"/>
</dbReference>
<feature type="domain" description="Polysaccharide chain length determinant N-terminal" evidence="17">
    <location>
        <begin position="21"/>
        <end position="111"/>
    </location>
</feature>
<sequence length="739" mass="80873">MHGKIPSKLTRAIEGGAEDDAIDLRQVQDFLHRRWKLILACAACVMVLAFLITLTIAPRYTAMAQVLLEPRKEKIFGGDNILPELNLETGNVDSQLSVIQSTNLLRRVVEKEKLTQDPEFGPSAHTGLLGFLAGLLRSDEADKSGSGAGSGIPPEVLNSIKKLKDALEVARVNRTYVLSISVTSEDPAKAARLANAVADAYVVDQLDARYDAAKRASVWLAERMEGLQDQLRQSEEAVSRFRKEHNLQGTGGENKVTISEQQLSELNGKLISARADAAEKRAKYEQAAQVTSRGGNVQAIPDVVHSSVISELRRQQAEVARKEADLLAHYGDQHPLLINARAERRDIDRSIAEEIKRILINLKNDYDVAKSREASLQNSLDQVTGLTGQDNGVAVRLRELERINASNKTLFENFMSRAKITQEQSSFEEREARVISPATKPISPSFPKKGVVEALAGLVGLLLGTGGAIALDMLNSGFSSSREVEDKLGYPVLGAIPLLAEKDRRIDGKVADPGQYLLAKPLSRYAEVVRAIRVGIQMADVDHPAKAILITSSIPSEGKSTLALSLALSAGKAGQRVLLIDGDLRHPSTSKYFGLEDKPGLVDFLTAGTPFEQIASQQLGVTVIPAGMKSQNPPDLLGSERMKRFVEKLRDVYDYIVIDSPPVEPVIDAKVLTPIVDKVVFVVRWQTTKRETAAHNTDYFASGHKLAGVALTVVDESQTPKYGAYGHYSGYYYKKYYHN</sequence>